<feature type="compositionally biased region" description="Gly residues" evidence="4">
    <location>
        <begin position="343"/>
        <end position="352"/>
    </location>
</feature>
<dbReference type="CDD" id="cd03137">
    <property type="entry name" value="GATase1_AraC_1"/>
    <property type="match status" value="1"/>
</dbReference>
<dbReference type="Gene3D" id="1.10.10.60">
    <property type="entry name" value="Homeodomain-like"/>
    <property type="match status" value="1"/>
</dbReference>
<comment type="caution">
    <text evidence="6">The sequence shown here is derived from an EMBL/GenBank/DDBJ whole genome shotgun (WGS) entry which is preliminary data.</text>
</comment>
<keyword evidence="3" id="KW-0804">Transcription</keyword>
<evidence type="ECO:0000313" key="6">
    <source>
        <dbReference type="EMBL" id="GAA2062252.1"/>
    </source>
</evidence>
<dbReference type="Pfam" id="PF01965">
    <property type="entry name" value="DJ-1_PfpI"/>
    <property type="match status" value="1"/>
</dbReference>
<dbReference type="SMART" id="SM00342">
    <property type="entry name" value="HTH_ARAC"/>
    <property type="match status" value="1"/>
</dbReference>
<dbReference type="InterPro" id="IPR029062">
    <property type="entry name" value="Class_I_gatase-like"/>
</dbReference>
<dbReference type="InterPro" id="IPR002818">
    <property type="entry name" value="DJ-1/PfpI"/>
</dbReference>
<gene>
    <name evidence="6" type="ORF">GCM10009801_05200</name>
</gene>
<dbReference type="PROSITE" id="PS00041">
    <property type="entry name" value="HTH_ARAC_FAMILY_1"/>
    <property type="match status" value="1"/>
</dbReference>
<dbReference type="SUPFAM" id="SSF52317">
    <property type="entry name" value="Class I glutamine amidotransferase-like"/>
    <property type="match status" value="1"/>
</dbReference>
<evidence type="ECO:0000256" key="2">
    <source>
        <dbReference type="ARBA" id="ARBA00023125"/>
    </source>
</evidence>
<keyword evidence="1" id="KW-0805">Transcription regulation</keyword>
<feature type="domain" description="HTH araC/xylS-type" evidence="5">
    <location>
        <begin position="224"/>
        <end position="322"/>
    </location>
</feature>
<sequence>MSPAMSSPAMSPAPPDRVRVTVPVLEHTALFELAVPCAVFEEPRYALTLCGTAPDGGGHLARGLRLETERGLEAVAEADLVVVPACVMGDHVSRPELLEALRAAYARGARIASLCSGAFVLAEAGLLDGRTAATHWMYADELRRRFPSVRVDEHSLYVDDGQVLTSAGTAAAIDLCLHLVRRDFGAAAAAEVARRLVVAPHREGDQAQYVPAPPVPVRSEDALAPVLDWALARLHEPLAIGDLAARAGMSTRSFGRHFAGETGTTPLKWLNRQRLARARELLESTELPVESVAARSGLGTADGLRQHFRRELGTTPAAYRRTFRAPEARARSAASGPSASGPGVPGGGGAGG</sequence>
<reference evidence="7" key="1">
    <citation type="journal article" date="2019" name="Int. J. Syst. Evol. Microbiol.">
        <title>The Global Catalogue of Microorganisms (GCM) 10K type strain sequencing project: providing services to taxonomists for standard genome sequencing and annotation.</title>
        <authorList>
            <consortium name="The Broad Institute Genomics Platform"/>
            <consortium name="The Broad Institute Genome Sequencing Center for Infectious Disease"/>
            <person name="Wu L."/>
            <person name="Ma J."/>
        </authorList>
    </citation>
    <scope>NUCLEOTIDE SEQUENCE [LARGE SCALE GENOMIC DNA]</scope>
    <source>
        <strain evidence="7">JCM 15478</strain>
    </source>
</reference>
<name>A0ABP5H0V6_9ACTN</name>
<accession>A0ABP5H0V6</accession>
<dbReference type="Gene3D" id="3.40.50.880">
    <property type="match status" value="1"/>
</dbReference>
<evidence type="ECO:0000256" key="3">
    <source>
        <dbReference type="ARBA" id="ARBA00023163"/>
    </source>
</evidence>
<keyword evidence="7" id="KW-1185">Reference proteome</keyword>
<evidence type="ECO:0000256" key="1">
    <source>
        <dbReference type="ARBA" id="ARBA00023015"/>
    </source>
</evidence>
<dbReference type="PANTHER" id="PTHR43130">
    <property type="entry name" value="ARAC-FAMILY TRANSCRIPTIONAL REGULATOR"/>
    <property type="match status" value="1"/>
</dbReference>
<feature type="compositionally biased region" description="Low complexity" evidence="4">
    <location>
        <begin position="331"/>
        <end position="342"/>
    </location>
</feature>
<dbReference type="InterPro" id="IPR018060">
    <property type="entry name" value="HTH_AraC"/>
</dbReference>
<dbReference type="PANTHER" id="PTHR43130:SF3">
    <property type="entry name" value="HTH-TYPE TRANSCRIPTIONAL REGULATOR RV1931C"/>
    <property type="match status" value="1"/>
</dbReference>
<dbReference type="InterPro" id="IPR018062">
    <property type="entry name" value="HTH_AraC-typ_CS"/>
</dbReference>
<dbReference type="Proteomes" id="UP001500016">
    <property type="component" value="Unassembled WGS sequence"/>
</dbReference>
<keyword evidence="2" id="KW-0238">DNA-binding</keyword>
<proteinExistence type="predicted"/>
<evidence type="ECO:0000313" key="7">
    <source>
        <dbReference type="Proteomes" id="UP001500016"/>
    </source>
</evidence>
<dbReference type="InterPro" id="IPR052158">
    <property type="entry name" value="INH-QAR"/>
</dbReference>
<evidence type="ECO:0000259" key="5">
    <source>
        <dbReference type="PROSITE" id="PS01124"/>
    </source>
</evidence>
<dbReference type="SUPFAM" id="SSF46689">
    <property type="entry name" value="Homeodomain-like"/>
    <property type="match status" value="2"/>
</dbReference>
<dbReference type="InterPro" id="IPR009057">
    <property type="entry name" value="Homeodomain-like_sf"/>
</dbReference>
<dbReference type="Pfam" id="PF12833">
    <property type="entry name" value="HTH_18"/>
    <property type="match status" value="1"/>
</dbReference>
<evidence type="ECO:0000256" key="4">
    <source>
        <dbReference type="SAM" id="MobiDB-lite"/>
    </source>
</evidence>
<dbReference type="EMBL" id="BAAAPE010000001">
    <property type="protein sequence ID" value="GAA2062252.1"/>
    <property type="molecule type" value="Genomic_DNA"/>
</dbReference>
<organism evidence="6 7">
    <name type="scientific">Streptomyces albiaxialis</name>
    <dbReference type="NCBI Taxonomy" id="329523"/>
    <lineage>
        <taxon>Bacteria</taxon>
        <taxon>Bacillati</taxon>
        <taxon>Actinomycetota</taxon>
        <taxon>Actinomycetes</taxon>
        <taxon>Kitasatosporales</taxon>
        <taxon>Streptomycetaceae</taxon>
        <taxon>Streptomyces</taxon>
    </lineage>
</organism>
<dbReference type="PROSITE" id="PS01124">
    <property type="entry name" value="HTH_ARAC_FAMILY_2"/>
    <property type="match status" value="1"/>
</dbReference>
<protein>
    <submittedName>
        <fullName evidence="6">Helix-turn-helix domain-containing protein</fullName>
    </submittedName>
</protein>
<feature type="region of interest" description="Disordered" evidence="4">
    <location>
        <begin position="315"/>
        <end position="352"/>
    </location>
</feature>